<evidence type="ECO:0000313" key="3">
    <source>
        <dbReference type="Proteomes" id="UP000077275"/>
    </source>
</evidence>
<comment type="caution">
    <text evidence="2">The sequence shown here is derived from an EMBL/GenBank/DDBJ whole genome shotgun (WGS) entry which is preliminary data.</text>
</comment>
<name>A0A166FF11_9EURY</name>
<dbReference type="EMBL" id="LWMW01000025">
    <property type="protein sequence ID" value="KZX17609.1"/>
    <property type="molecule type" value="Genomic_DNA"/>
</dbReference>
<feature type="domain" description="DUF6431" evidence="1">
    <location>
        <begin position="61"/>
        <end position="135"/>
    </location>
</feature>
<organism evidence="2 3">
    <name type="scientific">Methanobrevibacter cuticularis</name>
    <dbReference type="NCBI Taxonomy" id="47311"/>
    <lineage>
        <taxon>Archaea</taxon>
        <taxon>Methanobacteriati</taxon>
        <taxon>Methanobacteriota</taxon>
        <taxon>Methanomada group</taxon>
        <taxon>Methanobacteria</taxon>
        <taxon>Methanobacteriales</taxon>
        <taxon>Methanobacteriaceae</taxon>
        <taxon>Methanobrevibacter</taxon>
    </lineage>
</organism>
<dbReference type="Pfam" id="PF20020">
    <property type="entry name" value="DUF6431"/>
    <property type="match status" value="1"/>
</dbReference>
<evidence type="ECO:0000313" key="2">
    <source>
        <dbReference type="EMBL" id="KZX17609.1"/>
    </source>
</evidence>
<keyword evidence="3" id="KW-1185">Reference proteome</keyword>
<dbReference type="AlphaFoldDB" id="A0A166FF11"/>
<reference evidence="2 3" key="1">
    <citation type="submission" date="2016-04" db="EMBL/GenBank/DDBJ databases">
        <title>Genome sequence of Methanobrevibacter cuticularis DSM 11139.</title>
        <authorList>
            <person name="Poehlein A."/>
            <person name="Seedorf H."/>
            <person name="Daniel R."/>
        </authorList>
    </citation>
    <scope>NUCLEOTIDE SEQUENCE [LARGE SCALE GENOMIC DNA]</scope>
    <source>
        <strain evidence="2 3">DSM 11139</strain>
    </source>
</reference>
<proteinExistence type="predicted"/>
<dbReference type="Proteomes" id="UP000077275">
    <property type="component" value="Unassembled WGS sequence"/>
</dbReference>
<accession>A0A166FF11</accession>
<evidence type="ECO:0000259" key="1">
    <source>
        <dbReference type="Pfam" id="PF20020"/>
    </source>
</evidence>
<dbReference type="PATRIC" id="fig|47311.3.peg.184"/>
<gene>
    <name evidence="2" type="ORF">MBCUT_01730</name>
</gene>
<sequence>MIVVKTTSPISNVSDVQYKFFVFGLEADENYKKKLGRNKYSPNRDVIKTAENVYIYADPFCKHCNSRKVSEYGHNDRLIIDKDGKKYNIVVKRYKCSSCGKFSQTSFNGLYEPYCNFSNETKDKSVKNMELDRVSLRNTSKTHKNFNNVKISHETVRKSCLILNETYFTCDIGELSGYYGYDEQWVKINGEKWKYRCVLFDLIL</sequence>
<protein>
    <recommendedName>
        <fullName evidence="1">DUF6431 domain-containing protein</fullName>
    </recommendedName>
</protein>
<dbReference type="InterPro" id="IPR045536">
    <property type="entry name" value="DUF6431"/>
</dbReference>